<evidence type="ECO:0000256" key="1">
    <source>
        <dbReference type="ARBA" id="ARBA00004613"/>
    </source>
</evidence>
<dbReference type="GO" id="GO:0016810">
    <property type="term" value="F:hydrolase activity, acting on carbon-nitrogen (but not peptide) bonds"/>
    <property type="evidence" value="ECO:0007669"/>
    <property type="project" value="InterPro"/>
</dbReference>
<dbReference type="InterPro" id="IPR051398">
    <property type="entry name" value="Polysacch_Deacetylase"/>
</dbReference>
<dbReference type="Pfam" id="PF01522">
    <property type="entry name" value="Polysacc_deac_1"/>
    <property type="match status" value="1"/>
</dbReference>
<organism evidence="4 5">
    <name type="scientific">Nocardioides marmotae</name>
    <dbReference type="NCBI Taxonomy" id="2663857"/>
    <lineage>
        <taxon>Bacteria</taxon>
        <taxon>Bacillati</taxon>
        <taxon>Actinomycetota</taxon>
        <taxon>Actinomycetes</taxon>
        <taxon>Propionibacteriales</taxon>
        <taxon>Nocardioidaceae</taxon>
        <taxon>Nocardioides</taxon>
    </lineage>
</organism>
<dbReference type="EMBL" id="WLCI01000006">
    <property type="protein sequence ID" value="MTB94648.1"/>
    <property type="molecule type" value="Genomic_DNA"/>
</dbReference>
<reference evidence="4 5" key="1">
    <citation type="submission" date="2019-10" db="EMBL/GenBank/DDBJ databases">
        <title>Nocardioides novel species isolated from the excrement of Marmot.</title>
        <authorList>
            <person name="Zhang G."/>
        </authorList>
    </citation>
    <scope>NUCLEOTIDE SEQUENCE [LARGE SCALE GENOMIC DNA]</scope>
    <source>
        <strain evidence="5">zg-579</strain>
    </source>
</reference>
<dbReference type="CDD" id="cd10918">
    <property type="entry name" value="CE4_NodB_like_5s_6s"/>
    <property type="match status" value="1"/>
</dbReference>
<gene>
    <name evidence="4" type="ORF">GGQ22_06095</name>
</gene>
<feature type="domain" description="NodB homology" evidence="3">
    <location>
        <begin position="75"/>
        <end position="277"/>
    </location>
</feature>
<dbReference type="PANTHER" id="PTHR34216:SF3">
    <property type="entry name" value="POLY-BETA-1,6-N-ACETYL-D-GLUCOSAMINE N-DEACETYLASE"/>
    <property type="match status" value="1"/>
</dbReference>
<proteinExistence type="predicted"/>
<comment type="caution">
    <text evidence="4">The sequence shown here is derived from an EMBL/GenBank/DDBJ whole genome shotgun (WGS) entry which is preliminary data.</text>
</comment>
<keyword evidence="2" id="KW-0732">Signal</keyword>
<dbReference type="SUPFAM" id="SSF88713">
    <property type="entry name" value="Glycoside hydrolase/deacetylase"/>
    <property type="match status" value="1"/>
</dbReference>
<dbReference type="Proteomes" id="UP000433406">
    <property type="component" value="Unassembled WGS sequence"/>
</dbReference>
<sequence length="277" mass="28561">MNEPMSGPTSEPASAPASGLPVLMYHAVGSAMPPRLAELSVPPALLAEQLAALAGAGYELLGLTDALAARGSGRRVVGLTFDDGYRDFLDAAVPVLADLRAGATLYVPSRNIGGTADWLPGSGADLPLLDARGIAVVAQLGLEVGSHGAVHVPMDVLPRPVAAAQLGESKAVLEQVVGRPVVSFCYPHGYASPVLRRQVHASGYDNACVIGHRVSPPGEDPTAVSRLLVGPQHDPAAVLDLVAGRGPRSIVPALKRAATPVWRATRRTARLAGATWT</sequence>
<dbReference type="InterPro" id="IPR002509">
    <property type="entry name" value="NODB_dom"/>
</dbReference>
<evidence type="ECO:0000313" key="4">
    <source>
        <dbReference type="EMBL" id="MTB94648.1"/>
    </source>
</evidence>
<dbReference type="GO" id="GO:0005975">
    <property type="term" value="P:carbohydrate metabolic process"/>
    <property type="evidence" value="ECO:0007669"/>
    <property type="project" value="InterPro"/>
</dbReference>
<dbReference type="PANTHER" id="PTHR34216">
    <property type="match status" value="1"/>
</dbReference>
<evidence type="ECO:0000313" key="5">
    <source>
        <dbReference type="Proteomes" id="UP000433406"/>
    </source>
</evidence>
<evidence type="ECO:0000259" key="3">
    <source>
        <dbReference type="PROSITE" id="PS51677"/>
    </source>
</evidence>
<keyword evidence="5" id="KW-1185">Reference proteome</keyword>
<accession>A0A6I3J9Y7</accession>
<dbReference type="AlphaFoldDB" id="A0A6I3J9Y7"/>
<dbReference type="InterPro" id="IPR011330">
    <property type="entry name" value="Glyco_hydro/deAcase_b/a-brl"/>
</dbReference>
<protein>
    <submittedName>
        <fullName evidence="4">Polysaccharide deacetylase family protein</fullName>
    </submittedName>
</protein>
<dbReference type="PROSITE" id="PS51677">
    <property type="entry name" value="NODB"/>
    <property type="match status" value="1"/>
</dbReference>
<dbReference type="Gene3D" id="3.20.20.370">
    <property type="entry name" value="Glycoside hydrolase/deacetylase"/>
    <property type="match status" value="1"/>
</dbReference>
<evidence type="ECO:0000256" key="2">
    <source>
        <dbReference type="ARBA" id="ARBA00022729"/>
    </source>
</evidence>
<dbReference type="GO" id="GO:0005576">
    <property type="term" value="C:extracellular region"/>
    <property type="evidence" value="ECO:0007669"/>
    <property type="project" value="UniProtKB-SubCell"/>
</dbReference>
<name>A0A6I3J9Y7_9ACTN</name>
<comment type="subcellular location">
    <subcellularLocation>
        <location evidence="1">Secreted</location>
    </subcellularLocation>
</comment>